<dbReference type="SUPFAM" id="SSF47459">
    <property type="entry name" value="HLH, helix-loop-helix DNA-binding domain"/>
    <property type="match status" value="1"/>
</dbReference>
<dbReference type="OrthoDB" id="10048995at2759"/>
<dbReference type="PANTHER" id="PTHR23349">
    <property type="entry name" value="BASIC HELIX-LOOP-HELIX TRANSCRIPTION FACTOR, TWIST"/>
    <property type="match status" value="1"/>
</dbReference>
<evidence type="ECO:0000313" key="9">
    <source>
        <dbReference type="EnsemblMetazoa" id="XP_019773290.1"/>
    </source>
</evidence>
<evidence type="ECO:0000256" key="3">
    <source>
        <dbReference type="ARBA" id="ARBA00023163"/>
    </source>
</evidence>
<evidence type="ECO:0000313" key="7">
    <source>
        <dbReference type="EMBL" id="ENN81576.1"/>
    </source>
</evidence>
<dbReference type="OMA" id="LDMMNRQ"/>
<dbReference type="GO" id="GO:0032502">
    <property type="term" value="P:developmental process"/>
    <property type="evidence" value="ECO:0007669"/>
    <property type="project" value="TreeGrafter"/>
</dbReference>
<evidence type="ECO:0000313" key="11">
    <source>
        <dbReference type="Proteomes" id="UP000030742"/>
    </source>
</evidence>
<keyword evidence="1" id="KW-0805">Transcription regulation</keyword>
<dbReference type="KEGG" id="dpa:109546681"/>
<feature type="compositionally biased region" description="Basic residues" evidence="5">
    <location>
        <begin position="73"/>
        <end position="82"/>
    </location>
</feature>
<organism evidence="7">
    <name type="scientific">Dendroctonus ponderosae</name>
    <name type="common">Mountain pine beetle</name>
    <dbReference type="NCBI Taxonomy" id="77166"/>
    <lineage>
        <taxon>Eukaryota</taxon>
        <taxon>Metazoa</taxon>
        <taxon>Ecdysozoa</taxon>
        <taxon>Arthropoda</taxon>
        <taxon>Hexapoda</taxon>
        <taxon>Insecta</taxon>
        <taxon>Pterygota</taxon>
        <taxon>Neoptera</taxon>
        <taxon>Endopterygota</taxon>
        <taxon>Coleoptera</taxon>
        <taxon>Polyphaga</taxon>
        <taxon>Cucujiformia</taxon>
        <taxon>Curculionidae</taxon>
        <taxon>Scolytinae</taxon>
        <taxon>Dendroctonus</taxon>
    </lineage>
</organism>
<dbReference type="EMBL" id="KB740085">
    <property type="protein sequence ID" value="ENN81576.1"/>
    <property type="molecule type" value="Genomic_DNA"/>
</dbReference>
<dbReference type="InterPro" id="IPR050283">
    <property type="entry name" value="E-box_TF_Regulators"/>
</dbReference>
<gene>
    <name evidence="9" type="primary">109546681</name>
    <name evidence="8" type="ORF">D910_09162</name>
    <name evidence="7" type="ORF">YQE_02105</name>
</gene>
<evidence type="ECO:0000313" key="10">
    <source>
        <dbReference type="Proteomes" id="UP000019118"/>
    </source>
</evidence>
<dbReference type="InterPro" id="IPR036638">
    <property type="entry name" value="HLH_DNA-bd_sf"/>
</dbReference>
<dbReference type="GO" id="GO:0000981">
    <property type="term" value="F:DNA-binding transcription factor activity, RNA polymerase II-specific"/>
    <property type="evidence" value="ECO:0007669"/>
    <property type="project" value="TreeGrafter"/>
</dbReference>
<reference evidence="9" key="2">
    <citation type="submission" date="2024-08" db="UniProtKB">
        <authorList>
            <consortium name="EnsemblMetazoa"/>
        </authorList>
    </citation>
    <scope>IDENTIFICATION</scope>
</reference>
<dbReference type="PROSITE" id="PS50888">
    <property type="entry name" value="BHLH"/>
    <property type="match status" value="1"/>
</dbReference>
<evidence type="ECO:0000313" key="8">
    <source>
        <dbReference type="EMBL" id="ERL91837.1"/>
    </source>
</evidence>
<evidence type="ECO:0000256" key="4">
    <source>
        <dbReference type="ARBA" id="ARBA00023242"/>
    </source>
</evidence>
<feature type="compositionally biased region" description="Polar residues" evidence="5">
    <location>
        <begin position="214"/>
        <end position="223"/>
    </location>
</feature>
<evidence type="ECO:0000256" key="1">
    <source>
        <dbReference type="ARBA" id="ARBA00023015"/>
    </source>
</evidence>
<reference evidence="10 11" key="1">
    <citation type="journal article" date="2013" name="Genome Biol.">
        <title>Draft genome of the mountain pine beetle, Dendroctonus ponderosae Hopkins, a major forest pest.</title>
        <authorList>
            <person name="Keeling C.I."/>
            <person name="Yuen M.M."/>
            <person name="Liao N.Y."/>
            <person name="Docking T.R."/>
            <person name="Chan S.K."/>
            <person name="Taylor G.A."/>
            <person name="Palmquist D.L."/>
            <person name="Jackman S.D."/>
            <person name="Nguyen A."/>
            <person name="Li M."/>
            <person name="Henderson H."/>
            <person name="Janes J.K."/>
            <person name="Zhao Y."/>
            <person name="Pandoh P."/>
            <person name="Moore R."/>
            <person name="Sperling F.A."/>
            <person name="Huber D.P."/>
            <person name="Birol I."/>
            <person name="Jones S.J."/>
            <person name="Bohlmann J."/>
        </authorList>
    </citation>
    <scope>NUCLEOTIDE SEQUENCE</scope>
</reference>
<protein>
    <recommendedName>
        <fullName evidence="6">BHLH domain-containing protein</fullName>
    </recommendedName>
</protein>
<feature type="region of interest" description="Disordered" evidence="5">
    <location>
        <begin position="54"/>
        <end position="88"/>
    </location>
</feature>
<keyword evidence="3" id="KW-0804">Transcription</keyword>
<dbReference type="Proteomes" id="UP000030742">
    <property type="component" value="Unassembled WGS sequence"/>
</dbReference>
<evidence type="ECO:0000256" key="2">
    <source>
        <dbReference type="ARBA" id="ARBA00023125"/>
    </source>
</evidence>
<accession>N6ULR3</accession>
<feature type="compositionally biased region" description="Polar residues" evidence="5">
    <location>
        <begin position="54"/>
        <end position="68"/>
    </location>
</feature>
<dbReference type="HOGENOM" id="CLU_081077_0_0_1"/>
<dbReference type="EMBL" id="KB632303">
    <property type="protein sequence ID" value="ERL91837.1"/>
    <property type="molecule type" value="Genomic_DNA"/>
</dbReference>
<evidence type="ECO:0000256" key="5">
    <source>
        <dbReference type="SAM" id="MobiDB-lite"/>
    </source>
</evidence>
<dbReference type="EnsemblMetazoa" id="XM_019917731.1">
    <property type="protein sequence ID" value="XP_019773290.1"/>
    <property type="gene ID" value="LOC109546681"/>
</dbReference>
<dbReference type="Gene3D" id="4.10.280.10">
    <property type="entry name" value="Helix-loop-helix DNA-binding domain"/>
    <property type="match status" value="1"/>
</dbReference>
<dbReference type="STRING" id="77166.N6ULR3"/>
<dbReference type="InterPro" id="IPR011598">
    <property type="entry name" value="bHLH_dom"/>
</dbReference>
<feature type="domain" description="BHLH" evidence="6">
    <location>
        <begin position="89"/>
        <end position="141"/>
    </location>
</feature>
<feature type="region of interest" description="Disordered" evidence="5">
    <location>
        <begin position="204"/>
        <end position="223"/>
    </location>
</feature>
<evidence type="ECO:0000259" key="6">
    <source>
        <dbReference type="PROSITE" id="PS50888"/>
    </source>
</evidence>
<dbReference type="SMART" id="SM00353">
    <property type="entry name" value="HLH"/>
    <property type="match status" value="1"/>
</dbReference>
<keyword evidence="10" id="KW-1185">Reference proteome</keyword>
<dbReference type="Proteomes" id="UP000019118">
    <property type="component" value="Unassembled WGS sequence"/>
</dbReference>
<dbReference type="Pfam" id="PF00010">
    <property type="entry name" value="HLH"/>
    <property type="match status" value="1"/>
</dbReference>
<dbReference type="GO" id="GO:0000977">
    <property type="term" value="F:RNA polymerase II transcription regulatory region sequence-specific DNA binding"/>
    <property type="evidence" value="ECO:0007669"/>
    <property type="project" value="TreeGrafter"/>
</dbReference>
<keyword evidence="4" id="KW-0539">Nucleus</keyword>
<dbReference type="PANTHER" id="PTHR23349:SF112">
    <property type="entry name" value="48 RELATED 1, ISOFORM B"/>
    <property type="match status" value="1"/>
</dbReference>
<dbReference type="GO" id="GO:0046983">
    <property type="term" value="F:protein dimerization activity"/>
    <property type="evidence" value="ECO:0007669"/>
    <property type="project" value="InterPro"/>
</dbReference>
<name>N6ULR3_DENPD</name>
<dbReference type="FunFam" id="4.10.280.10:FF:000035">
    <property type="entry name" value="Pancreas-specific transcription factor 1a"/>
    <property type="match status" value="1"/>
</dbReference>
<dbReference type="AlphaFoldDB" id="N6ULR3"/>
<keyword evidence="2" id="KW-0238">DNA-binding</keyword>
<feature type="non-terminal residue" evidence="7">
    <location>
        <position position="1"/>
    </location>
</feature>
<proteinExistence type="predicted"/>
<sequence length="223" mass="25304">MFNMDHLDIDAVNRQFFFDASPYISSNGNSNSSTGSSNSSDLFLYDENSSDSALSSYSFNSDQENVGTNPKERSHRHRRKNKCPQQQIQQRQAANLRERKRMQSINDAFEGLRAHIPTLPYEKRLSKVDTLKLAIGYINFLSELVKADRNSNTEYFNGNRRSSQKDEPKKIIVRGAGGLYTAHSLSWSRNKEPNANGMMHAKVWVPEDPRTNKDGSSSSFISD</sequence>
<dbReference type="CDD" id="cd11417">
    <property type="entry name" value="bHLH_TS_PTF1A"/>
    <property type="match status" value="1"/>
</dbReference>